<proteinExistence type="predicted"/>
<gene>
    <name evidence="1" type="ORF">QFC19_009362</name>
</gene>
<reference evidence="1" key="1">
    <citation type="submission" date="2023-04" db="EMBL/GenBank/DDBJ databases">
        <title>Draft Genome sequencing of Naganishia species isolated from polar environments using Oxford Nanopore Technology.</title>
        <authorList>
            <person name="Leo P."/>
            <person name="Venkateswaran K."/>
        </authorList>
    </citation>
    <scope>NUCLEOTIDE SEQUENCE</scope>
    <source>
        <strain evidence="1">MNA-CCFEE 5261</strain>
    </source>
</reference>
<sequence length="474" mass="51834">MSHYISHHLPKGIKKLEFKVAGTTATKSKSKLSQQVSIPSPADDGFSALPQQTPFAAKTQARASLTGVESTPLPSATRSRRRSRHSFTPLRPSPDSLQPLQMASTPLPSRLSTGSGPSSARFPSSSSLSNLLAPTPLDKSFVTPARPSYRAYLSPPEYEMDGEDEDISGRDESFEMGDVRTRMDGLGVVDENEGELMMDAEMDIAGEMDAAVEIDDEIEYMPPKVVALPEEIPFDFVPLKLLGEQLNQIKTDFIIAESDSDDEAYPYVERLWSLDLGKQELLLGGWEGDDDVLQAGGARKSIRGKHLNSRPDTEFHNPIFASLKMNQSRVLGRSQQPAPVTAQTGSRTRTLTGRRVPSSTAVRPSSSVITNRQQPPITMNGQALSSTAKPASMAATRQLLPTSQVRQCALPTSRTTSGITPTTRRPITSTVQQKNDIQRPGTTRPIARDRLRTNVRTVPAREPILECEDIGFEL</sequence>
<protein>
    <submittedName>
        <fullName evidence="1">Uncharacterized protein</fullName>
    </submittedName>
</protein>
<name>A0ACC2UW16_9TREE</name>
<comment type="caution">
    <text evidence="1">The sequence shown here is derived from an EMBL/GenBank/DDBJ whole genome shotgun (WGS) entry which is preliminary data.</text>
</comment>
<organism evidence="1 2">
    <name type="scientific">Naganishia cerealis</name>
    <dbReference type="NCBI Taxonomy" id="610337"/>
    <lineage>
        <taxon>Eukaryota</taxon>
        <taxon>Fungi</taxon>
        <taxon>Dikarya</taxon>
        <taxon>Basidiomycota</taxon>
        <taxon>Agaricomycotina</taxon>
        <taxon>Tremellomycetes</taxon>
        <taxon>Filobasidiales</taxon>
        <taxon>Filobasidiaceae</taxon>
        <taxon>Naganishia</taxon>
    </lineage>
</organism>
<evidence type="ECO:0000313" key="2">
    <source>
        <dbReference type="Proteomes" id="UP001241377"/>
    </source>
</evidence>
<keyword evidence="2" id="KW-1185">Reference proteome</keyword>
<accession>A0ACC2UW16</accession>
<dbReference type="Proteomes" id="UP001241377">
    <property type="component" value="Unassembled WGS sequence"/>
</dbReference>
<dbReference type="EMBL" id="JASBWR010000159">
    <property type="protein sequence ID" value="KAJ9090936.1"/>
    <property type="molecule type" value="Genomic_DNA"/>
</dbReference>
<evidence type="ECO:0000313" key="1">
    <source>
        <dbReference type="EMBL" id="KAJ9090936.1"/>
    </source>
</evidence>